<reference evidence="4" key="2">
    <citation type="submission" date="2014-03" db="EMBL/GenBank/DDBJ databases">
        <title>The Genome Sequence of Puccinia striiformis f. sp. tritici PST-78.</title>
        <authorList>
            <consortium name="The Broad Institute Genome Sequencing Platform"/>
            <person name="Cuomo C."/>
            <person name="Hulbert S."/>
            <person name="Chen X."/>
            <person name="Walker B."/>
            <person name="Young S.K."/>
            <person name="Zeng Q."/>
            <person name="Gargeya S."/>
            <person name="Fitzgerald M."/>
            <person name="Haas B."/>
            <person name="Abouelleil A."/>
            <person name="Alvarado L."/>
            <person name="Arachchi H.M."/>
            <person name="Berlin A.M."/>
            <person name="Chapman S.B."/>
            <person name="Goldberg J."/>
            <person name="Griggs A."/>
            <person name="Gujja S."/>
            <person name="Hansen M."/>
            <person name="Howarth C."/>
            <person name="Imamovic A."/>
            <person name="Larimer J."/>
            <person name="McCowan C."/>
            <person name="Montmayeur A."/>
            <person name="Murphy C."/>
            <person name="Neiman D."/>
            <person name="Pearson M."/>
            <person name="Priest M."/>
            <person name="Roberts A."/>
            <person name="Saif S."/>
            <person name="Shea T."/>
            <person name="Sisk P."/>
            <person name="Sykes S."/>
            <person name="Wortman J."/>
            <person name="Nusbaum C."/>
            <person name="Birren B."/>
        </authorList>
    </citation>
    <scope>NUCLEOTIDE SEQUENCE [LARGE SCALE GENOMIC DNA]</scope>
    <source>
        <strain evidence="4">race PST-78</strain>
    </source>
</reference>
<sequence>MMSRNFSLFQPLALCAFFLLVNISHAPPPDAAAAVGQPAAPKSQGVNVMVGQKGLTFVPPVINAAVGDKITYTFFAKNHTLTQTTLEEPCTPLGGPASFDSGFIPVSMSATEFPTLILTVNTLKPIYYACVQKMHCELGMVGGLNLPPTGRGSLEDFTAKAKATMGKTHKKTDKPATAPPTAEPGGKPEGQKPPGT</sequence>
<proteinExistence type="predicted"/>
<dbReference type="InterPro" id="IPR008972">
    <property type="entry name" value="Cupredoxin"/>
</dbReference>
<protein>
    <recommendedName>
        <fullName evidence="5">Blue (type 1) copper domain-containing protein</fullName>
    </recommendedName>
</protein>
<feature type="chain" id="PRO_5007415837" description="Blue (type 1) copper domain-containing protein" evidence="2">
    <location>
        <begin position="27"/>
        <end position="196"/>
    </location>
</feature>
<evidence type="ECO:0000313" key="3">
    <source>
        <dbReference type="EMBL" id="KNE99436.1"/>
    </source>
</evidence>
<dbReference type="Gene3D" id="2.60.40.420">
    <property type="entry name" value="Cupredoxins - blue copper proteins"/>
    <property type="match status" value="1"/>
</dbReference>
<dbReference type="Proteomes" id="UP000054564">
    <property type="component" value="Unassembled WGS sequence"/>
</dbReference>
<evidence type="ECO:0000256" key="1">
    <source>
        <dbReference type="SAM" id="MobiDB-lite"/>
    </source>
</evidence>
<dbReference type="OrthoDB" id="1921208at2759"/>
<evidence type="ECO:0000313" key="4">
    <source>
        <dbReference type="Proteomes" id="UP000054564"/>
    </source>
</evidence>
<dbReference type="EMBL" id="AJIL01000046">
    <property type="protein sequence ID" value="KNE99437.1"/>
    <property type="molecule type" value="Genomic_DNA"/>
</dbReference>
<dbReference type="CDD" id="cd00920">
    <property type="entry name" value="Cupredoxin"/>
    <property type="match status" value="1"/>
</dbReference>
<feature type="signal peptide" evidence="2">
    <location>
        <begin position="1"/>
        <end position="26"/>
    </location>
</feature>
<reference evidence="3" key="1">
    <citation type="submission" date="2014-03" db="EMBL/GenBank/DDBJ databases">
        <title>Cloning and expression analysis of gamma-glutamylcysteines synthetase in perennial ryegrass.</title>
        <authorList>
            <person name="Wei S."/>
            <person name="Sun Z."/>
        </authorList>
    </citation>
    <scope>NUCLEOTIDE SEQUENCE</scope>
    <source>
        <strain evidence="3">Race PST-78</strain>
    </source>
</reference>
<comment type="caution">
    <text evidence="3">The sequence shown here is derived from an EMBL/GenBank/DDBJ whole genome shotgun (WGS) entry which is preliminary data.</text>
</comment>
<dbReference type="SUPFAM" id="SSF49503">
    <property type="entry name" value="Cupredoxins"/>
    <property type="match status" value="1"/>
</dbReference>
<keyword evidence="4" id="KW-1185">Reference proteome</keyword>
<evidence type="ECO:0008006" key="5">
    <source>
        <dbReference type="Google" id="ProtNLM"/>
    </source>
</evidence>
<dbReference type="InterPro" id="IPR052953">
    <property type="entry name" value="Ser-rich/MCO-related"/>
</dbReference>
<dbReference type="PANTHER" id="PTHR34883:SF15">
    <property type="entry name" value="EXTRACELLULAR SERINE-RICH PROTEIN"/>
    <property type="match status" value="1"/>
</dbReference>
<feature type="region of interest" description="Disordered" evidence="1">
    <location>
        <begin position="156"/>
        <end position="196"/>
    </location>
</feature>
<dbReference type="STRING" id="1165861.A0A0L0VJM7"/>
<dbReference type="PANTHER" id="PTHR34883">
    <property type="entry name" value="SERINE-RICH PROTEIN, PUTATIVE-RELATED-RELATED"/>
    <property type="match status" value="1"/>
</dbReference>
<accession>A0A0L0VJM7</accession>
<name>A0A0L0VJM7_9BASI</name>
<gene>
    <name evidence="3" type="ORF">PSTG_07364</name>
</gene>
<dbReference type="AlphaFoldDB" id="A0A0L0VJM7"/>
<dbReference type="EMBL" id="AJIL01000046">
    <property type="protein sequence ID" value="KNE99436.1"/>
    <property type="molecule type" value="Genomic_DNA"/>
</dbReference>
<organism evidence="3 4">
    <name type="scientific">Puccinia striiformis f. sp. tritici PST-78</name>
    <dbReference type="NCBI Taxonomy" id="1165861"/>
    <lineage>
        <taxon>Eukaryota</taxon>
        <taxon>Fungi</taxon>
        <taxon>Dikarya</taxon>
        <taxon>Basidiomycota</taxon>
        <taxon>Pucciniomycotina</taxon>
        <taxon>Pucciniomycetes</taxon>
        <taxon>Pucciniales</taxon>
        <taxon>Pucciniaceae</taxon>
        <taxon>Puccinia</taxon>
    </lineage>
</organism>
<evidence type="ECO:0000256" key="2">
    <source>
        <dbReference type="SAM" id="SignalP"/>
    </source>
</evidence>
<keyword evidence="2" id="KW-0732">Signal</keyword>